<dbReference type="Gene3D" id="3.40.250.10">
    <property type="entry name" value="Rhodanese-like domain"/>
    <property type="match status" value="1"/>
</dbReference>
<protein>
    <recommendedName>
        <fullName evidence="3">USP domain-containing protein</fullName>
    </recommendedName>
</protein>
<dbReference type="Pfam" id="PF00443">
    <property type="entry name" value="UCH"/>
    <property type="match status" value="1"/>
</dbReference>
<dbReference type="EMBL" id="VICG01000013">
    <property type="protein sequence ID" value="KAA8565570.1"/>
    <property type="molecule type" value="Genomic_DNA"/>
</dbReference>
<comment type="similarity">
    <text evidence="1">Belongs to the peptidase C19 family.</text>
</comment>
<dbReference type="PROSITE" id="PS50235">
    <property type="entry name" value="USP_3"/>
    <property type="match status" value="1"/>
</dbReference>
<feature type="region of interest" description="Disordered" evidence="2">
    <location>
        <begin position="435"/>
        <end position="458"/>
    </location>
</feature>
<feature type="compositionally biased region" description="Polar residues" evidence="2">
    <location>
        <begin position="447"/>
        <end position="458"/>
    </location>
</feature>
<dbReference type="GO" id="GO:0016579">
    <property type="term" value="P:protein deubiquitination"/>
    <property type="evidence" value="ECO:0007669"/>
    <property type="project" value="InterPro"/>
</dbReference>
<dbReference type="SUPFAM" id="SSF54001">
    <property type="entry name" value="Cysteine proteinases"/>
    <property type="match status" value="1"/>
</dbReference>
<dbReference type="AlphaFoldDB" id="A0A5M9JAG1"/>
<comment type="caution">
    <text evidence="4">The sequence shown here is derived from an EMBL/GenBank/DDBJ whole genome shotgun (WGS) entry which is preliminary data.</text>
</comment>
<dbReference type="Proteomes" id="UP000322873">
    <property type="component" value="Unassembled WGS sequence"/>
</dbReference>
<dbReference type="PANTHER" id="PTHR21646:SF23">
    <property type="entry name" value="UBIQUITIN CARBOXYL-TERMINAL HYDROLASE USP2"/>
    <property type="match status" value="1"/>
</dbReference>
<dbReference type="InterPro" id="IPR036873">
    <property type="entry name" value="Rhodanese-like_dom_sf"/>
</dbReference>
<dbReference type="PANTHER" id="PTHR21646">
    <property type="entry name" value="UBIQUITIN CARBOXYL-TERMINAL HYDROLASE"/>
    <property type="match status" value="1"/>
</dbReference>
<evidence type="ECO:0000256" key="2">
    <source>
        <dbReference type="SAM" id="MobiDB-lite"/>
    </source>
</evidence>
<proteinExistence type="inferred from homology"/>
<evidence type="ECO:0000256" key="1">
    <source>
        <dbReference type="ARBA" id="ARBA00009085"/>
    </source>
</evidence>
<dbReference type="CDD" id="cd02257">
    <property type="entry name" value="Peptidase_C19"/>
    <property type="match status" value="1"/>
</dbReference>
<gene>
    <name evidence="4" type="ORF">EYC84_009423</name>
</gene>
<dbReference type="InterPro" id="IPR028889">
    <property type="entry name" value="USP"/>
</dbReference>
<organism evidence="4 5">
    <name type="scientific">Monilinia fructicola</name>
    <name type="common">Brown rot fungus</name>
    <name type="synonym">Ciboria fructicola</name>
    <dbReference type="NCBI Taxonomy" id="38448"/>
    <lineage>
        <taxon>Eukaryota</taxon>
        <taxon>Fungi</taxon>
        <taxon>Dikarya</taxon>
        <taxon>Ascomycota</taxon>
        <taxon>Pezizomycotina</taxon>
        <taxon>Leotiomycetes</taxon>
        <taxon>Helotiales</taxon>
        <taxon>Sclerotiniaceae</taxon>
        <taxon>Monilinia</taxon>
    </lineage>
</organism>
<dbReference type="SUPFAM" id="SSF52821">
    <property type="entry name" value="Rhodanese/Cell cycle control phosphatase"/>
    <property type="match status" value="1"/>
</dbReference>
<accession>A0A5M9JAG1</accession>
<feature type="region of interest" description="Disordered" evidence="2">
    <location>
        <begin position="193"/>
        <end position="261"/>
    </location>
</feature>
<dbReference type="GO" id="GO:0004843">
    <property type="term" value="F:cysteine-type deubiquitinase activity"/>
    <property type="evidence" value="ECO:0007669"/>
    <property type="project" value="InterPro"/>
</dbReference>
<evidence type="ECO:0000313" key="4">
    <source>
        <dbReference type="EMBL" id="KAA8565570.1"/>
    </source>
</evidence>
<dbReference type="InterPro" id="IPR038765">
    <property type="entry name" value="Papain-like_cys_pep_sf"/>
</dbReference>
<dbReference type="InterPro" id="IPR001394">
    <property type="entry name" value="Peptidase_C19_UCH"/>
</dbReference>
<keyword evidence="5" id="KW-1185">Reference proteome</keyword>
<feature type="region of interest" description="Disordered" evidence="2">
    <location>
        <begin position="380"/>
        <end position="412"/>
    </location>
</feature>
<feature type="compositionally biased region" description="Polar residues" evidence="2">
    <location>
        <begin position="228"/>
        <end position="239"/>
    </location>
</feature>
<feature type="compositionally biased region" description="Polar residues" evidence="2">
    <location>
        <begin position="199"/>
        <end position="209"/>
    </location>
</feature>
<feature type="domain" description="USP" evidence="3">
    <location>
        <begin position="767"/>
        <end position="1145"/>
    </location>
</feature>
<dbReference type="Gene3D" id="3.90.70.10">
    <property type="entry name" value="Cysteine proteinases"/>
    <property type="match status" value="1"/>
</dbReference>
<sequence length="1154" mass="129500">MLPTYLQAILEIPSTFILTVFKFDSMHMEFNPSKNNASAAFRTSLTMSPAAIGGPHLRATSINGIGPIDTTNREGINDINTLKGESRVLPHLDDLVNAKPPVDRQSSLRKLLDAGEAAAKQAETWLDFKRPELALQEYIIAFTIAVEYIPQSPHYPDLRTKPDYPRLYAGLQKRLNTQHSKFEEVKKFIKEDNARSGISPANASPNNRQPAPENSRINAFKPMESDTHSNATNGRSGAISTPRGIESRSKPAIQPKPQGLHGKSIKAVHNIPSSLPISSENDLAARFARLRSLNNPTLIQDPRIRTQHIIIPDEIIADRKPANVVSQPKQNARILRPLGPREMPTSSAIPLKTEKPILDMDTSVPMMPRVPDAIYSPAGSADVVSGNSQPPSIPRVSSNLSGRRESSTSVQKINRNRMVADDTTDYFATSKVNNYRFDHNSHPDPETTPSKPSIPDSTSITADELYNYLKLGSNTLSILLVDIRSREEFDEGHIMSQSIICIEPISIQKEMSAEDLGERIVLSPESEQMLYNQRHTFDLIVYYDQSSTSTSTNIEHVPVETLDPLNFFSTIIYDHAYDHRLKRQPKLLTGGLDAWIDLVGSGALQGGTTGNKPLVSLKRYNNQGLGRVSMIREARKGLITKRIVPRSRTLSAAEEDKWDMAIKRYAEHEDAPSEDVTMDEAYYARTTDEFMRRYPELPSSKQSMALPSMPRSLPLYDGSIISAPPTRPPPALPRQRSNGISEKTPYKSYAMTGGNSSVPPLIDPGLCGLRNITGALCYMNSIIQAISVAPAIRNIFIRFQYPCHPPIPKKADEDSPPKQLMTRALRSLLQHMWCGKYQEIVPRMFQQYVHAAAAGYKGQIGASSSHRSQNEHRPDTTFGTSRQHDANEFLQWLFEVMIDEQNIHRDEAGFAYEGWDRDEASELPRTQNCRQAYEKALQIMDSPLQTLIGCQLMTEVTCKTCEKKNVFSEPLGTLVFASLYKKDGVQDLHDLLRNVWKTEEREGVKCDSCNANRTKSYKSLTTYLPDYLYIPIKVTQMESDGENYRASVNLRFPLVLDMGEYTWLSTRDEFSERVLPKQKPPFLYDCFAAVQHRGTADAGHYWTIARRVNAKNEWTDEWHEFNDSRVIGGKTFADTQGVANYYGGIPPSRCCLIP</sequence>
<feature type="region of interest" description="Disordered" evidence="2">
    <location>
        <begin position="722"/>
        <end position="741"/>
    </location>
</feature>
<feature type="region of interest" description="Disordered" evidence="2">
    <location>
        <begin position="860"/>
        <end position="881"/>
    </location>
</feature>
<reference evidence="4 5" key="1">
    <citation type="submission" date="2019-06" db="EMBL/GenBank/DDBJ databases">
        <title>Genome Sequence of the Brown Rot Fungal Pathogen Monilinia fructicola.</title>
        <authorList>
            <person name="De Miccolis Angelini R.M."/>
            <person name="Landi L."/>
            <person name="Abate D."/>
            <person name="Pollastro S."/>
            <person name="Romanazzi G."/>
            <person name="Faretra F."/>
        </authorList>
    </citation>
    <scope>NUCLEOTIDE SEQUENCE [LARGE SCALE GENOMIC DNA]</scope>
    <source>
        <strain evidence="4 5">Mfrc123</strain>
    </source>
</reference>
<name>A0A5M9JAG1_MONFR</name>
<evidence type="ECO:0000259" key="3">
    <source>
        <dbReference type="PROSITE" id="PS50235"/>
    </source>
</evidence>
<dbReference type="InterPro" id="IPR050185">
    <property type="entry name" value="Ub_carboxyl-term_hydrolase"/>
</dbReference>
<evidence type="ECO:0000313" key="5">
    <source>
        <dbReference type="Proteomes" id="UP000322873"/>
    </source>
</evidence>
<feature type="compositionally biased region" description="Polar residues" evidence="2">
    <location>
        <begin position="385"/>
        <end position="412"/>
    </location>
</feature>
<dbReference type="VEuPathDB" id="FungiDB:MFRU_006g01490"/>
<feature type="compositionally biased region" description="Basic and acidic residues" evidence="2">
    <location>
        <begin position="436"/>
        <end position="445"/>
    </location>
</feature>